<accession>A0AAE3KTY6</accession>
<dbReference type="InterPro" id="IPR006143">
    <property type="entry name" value="RND_pump_MFP"/>
</dbReference>
<proteinExistence type="inferred from homology"/>
<dbReference type="EMBL" id="RJUF01000174">
    <property type="protein sequence ID" value="MCP9764528.1"/>
    <property type="molecule type" value="Genomic_DNA"/>
</dbReference>
<comment type="similarity">
    <text evidence="2">Belongs to the membrane fusion protein (MFP) (TC 8.A.1) family.</text>
</comment>
<keyword evidence="3" id="KW-0813">Transport</keyword>
<feature type="compositionally biased region" description="Basic and acidic residues" evidence="4">
    <location>
        <begin position="26"/>
        <end position="38"/>
    </location>
</feature>
<feature type="region of interest" description="Disordered" evidence="4">
    <location>
        <begin position="26"/>
        <end position="51"/>
    </location>
</feature>
<dbReference type="Pfam" id="PF25917">
    <property type="entry name" value="BSH_RND"/>
    <property type="match status" value="1"/>
</dbReference>
<dbReference type="Pfam" id="PF25954">
    <property type="entry name" value="Beta-barrel_RND_2"/>
    <property type="match status" value="1"/>
</dbReference>
<evidence type="ECO:0000256" key="4">
    <source>
        <dbReference type="SAM" id="MobiDB-lite"/>
    </source>
</evidence>
<organism evidence="8 9">
    <name type="scientific">Lacihabitans soyangensis</name>
    <dbReference type="NCBI Taxonomy" id="869394"/>
    <lineage>
        <taxon>Bacteria</taxon>
        <taxon>Pseudomonadati</taxon>
        <taxon>Bacteroidota</taxon>
        <taxon>Cytophagia</taxon>
        <taxon>Cytophagales</taxon>
        <taxon>Leadbetterellaceae</taxon>
        <taxon>Lacihabitans</taxon>
    </lineage>
</organism>
<dbReference type="GO" id="GO:0015562">
    <property type="term" value="F:efflux transmembrane transporter activity"/>
    <property type="evidence" value="ECO:0007669"/>
    <property type="project" value="TreeGrafter"/>
</dbReference>
<dbReference type="InterPro" id="IPR058625">
    <property type="entry name" value="MdtA-like_BSH"/>
</dbReference>
<evidence type="ECO:0000259" key="6">
    <source>
        <dbReference type="Pfam" id="PF25954"/>
    </source>
</evidence>
<dbReference type="Gene3D" id="1.10.287.470">
    <property type="entry name" value="Helix hairpin bin"/>
    <property type="match status" value="1"/>
</dbReference>
<evidence type="ECO:0000256" key="3">
    <source>
        <dbReference type="ARBA" id="ARBA00022448"/>
    </source>
</evidence>
<evidence type="ECO:0000313" key="8">
    <source>
        <dbReference type="EMBL" id="MCP9764528.1"/>
    </source>
</evidence>
<dbReference type="RefSeq" id="WP_255038221.1">
    <property type="nucleotide sequence ID" value="NZ_RJUF01000174.1"/>
</dbReference>
<dbReference type="GO" id="GO:1990281">
    <property type="term" value="C:efflux pump complex"/>
    <property type="evidence" value="ECO:0007669"/>
    <property type="project" value="TreeGrafter"/>
</dbReference>
<comment type="caution">
    <text evidence="8">The sequence shown here is derived from an EMBL/GenBank/DDBJ whole genome shotgun (WGS) entry which is preliminary data.</text>
</comment>
<dbReference type="Gene3D" id="2.40.30.170">
    <property type="match status" value="1"/>
</dbReference>
<reference evidence="8 9" key="1">
    <citation type="submission" date="2018-11" db="EMBL/GenBank/DDBJ databases">
        <title>Novel bacteria species description.</title>
        <authorList>
            <person name="Han J.-H."/>
        </authorList>
    </citation>
    <scope>NUCLEOTIDE SEQUENCE [LARGE SCALE GENOMIC DNA]</scope>
    <source>
        <strain evidence="8 9">KCTC23259</strain>
    </source>
</reference>
<dbReference type="Gene3D" id="2.40.420.20">
    <property type="match status" value="1"/>
</dbReference>
<evidence type="ECO:0000313" key="9">
    <source>
        <dbReference type="Proteomes" id="UP001204144"/>
    </source>
</evidence>
<dbReference type="NCBIfam" id="TIGR01730">
    <property type="entry name" value="RND_mfp"/>
    <property type="match status" value="1"/>
</dbReference>
<dbReference type="Proteomes" id="UP001204144">
    <property type="component" value="Unassembled WGS sequence"/>
</dbReference>
<gene>
    <name evidence="8" type="ORF">EGI31_16430</name>
</gene>
<dbReference type="SUPFAM" id="SSF111369">
    <property type="entry name" value="HlyD-like secretion proteins"/>
    <property type="match status" value="1"/>
</dbReference>
<dbReference type="Gene3D" id="2.40.50.100">
    <property type="match status" value="1"/>
</dbReference>
<dbReference type="Pfam" id="PF25967">
    <property type="entry name" value="RND-MFP_C"/>
    <property type="match status" value="1"/>
</dbReference>
<sequence>MRPLLIAAGLILALILGKIFFFNDSSEPKSDKPGDKKSGNAGMGGKGGDAKPMRVTTTVVGLGDSQKTVFSSGTTIANEEVEVKSEISGKIVKLSIPEGSVVPKGYLIAKIKDDDILAQLRKVELEEKLADQIEARQKKLLDINAISREEYEISQNRVFTLKADKDLLKVQLERTEIRAPFSGKVGLKNISLGAYVTPATVISTIVQLNPIKLDFTVPEKYVSEVKLGKIIKFQTDGSNNEYTAKIVAIDPKVDEALRTLKVRAISQNGGNNLMPGMFIKVLLNLSTSQSIMIPTEMVIPVADGKKVFVKRNGKAEEVSIITGLRDANNLQVLSGLNIGDSLITSGLMTIKAGSPVFTKNN</sequence>
<evidence type="ECO:0000259" key="5">
    <source>
        <dbReference type="Pfam" id="PF25917"/>
    </source>
</evidence>
<dbReference type="InterPro" id="IPR058792">
    <property type="entry name" value="Beta-barrel_RND_2"/>
</dbReference>
<comment type="subcellular location">
    <subcellularLocation>
        <location evidence="1">Cell envelope</location>
    </subcellularLocation>
</comment>
<keyword evidence="9" id="KW-1185">Reference proteome</keyword>
<evidence type="ECO:0000256" key="2">
    <source>
        <dbReference type="ARBA" id="ARBA00009477"/>
    </source>
</evidence>
<dbReference type="PANTHER" id="PTHR30469:SF36">
    <property type="entry name" value="BLL3903 PROTEIN"/>
    <property type="match status" value="1"/>
</dbReference>
<evidence type="ECO:0000259" key="7">
    <source>
        <dbReference type="Pfam" id="PF25967"/>
    </source>
</evidence>
<dbReference type="PANTHER" id="PTHR30469">
    <property type="entry name" value="MULTIDRUG RESISTANCE PROTEIN MDTA"/>
    <property type="match status" value="1"/>
</dbReference>
<dbReference type="InterPro" id="IPR058627">
    <property type="entry name" value="MdtA-like_C"/>
</dbReference>
<feature type="domain" description="CusB-like beta-barrel" evidence="6">
    <location>
        <begin position="213"/>
        <end position="284"/>
    </location>
</feature>
<protein>
    <submittedName>
        <fullName evidence="8">Efflux RND transporter periplasmic adaptor subunit</fullName>
    </submittedName>
</protein>
<evidence type="ECO:0000256" key="1">
    <source>
        <dbReference type="ARBA" id="ARBA00004196"/>
    </source>
</evidence>
<feature type="domain" description="Multidrug resistance protein MdtA-like C-terminal permuted SH3" evidence="7">
    <location>
        <begin position="290"/>
        <end position="347"/>
    </location>
</feature>
<feature type="domain" description="Multidrug resistance protein MdtA-like barrel-sandwich hybrid" evidence="5">
    <location>
        <begin position="80"/>
        <end position="206"/>
    </location>
</feature>
<dbReference type="AlphaFoldDB" id="A0AAE3KTY6"/>
<name>A0AAE3KTY6_9BACT</name>